<feature type="transmembrane region" description="Helical" evidence="1">
    <location>
        <begin position="29"/>
        <end position="50"/>
    </location>
</feature>
<evidence type="ECO:0000313" key="2">
    <source>
        <dbReference type="EMBL" id="PKA57189.1"/>
    </source>
</evidence>
<dbReference type="STRING" id="1088818.A0A2I0ANQ3"/>
<dbReference type="OrthoDB" id="1933362at2759"/>
<gene>
    <name evidence="2" type="ORF">AXF42_Ash002493</name>
</gene>
<dbReference type="AlphaFoldDB" id="A0A2I0ANQ3"/>
<evidence type="ECO:0000256" key="1">
    <source>
        <dbReference type="SAM" id="Phobius"/>
    </source>
</evidence>
<dbReference type="EMBL" id="KZ451969">
    <property type="protein sequence ID" value="PKA57189.1"/>
    <property type="molecule type" value="Genomic_DNA"/>
</dbReference>
<sequence length="134" mass="13836">MSRENGGDKGLLWRLPVVKSKDLGKLGPGIGFGAGCGVGVGFGLFGGAGLGAGFPGLQFGVGIGAGCGIGLGFGYGLGRGIAYDENRRYSNVGKLLRGNGNLPSQDRIDALLDVLIVNTKKLIKATSRELEKWR</sequence>
<accession>A0A2I0ANQ3</accession>
<reference evidence="2 3" key="1">
    <citation type="journal article" date="2017" name="Nature">
        <title>The Apostasia genome and the evolution of orchids.</title>
        <authorList>
            <person name="Zhang G.Q."/>
            <person name="Liu K.W."/>
            <person name="Li Z."/>
            <person name="Lohaus R."/>
            <person name="Hsiao Y.Y."/>
            <person name="Niu S.C."/>
            <person name="Wang J.Y."/>
            <person name="Lin Y.C."/>
            <person name="Xu Q."/>
            <person name="Chen L.J."/>
            <person name="Yoshida K."/>
            <person name="Fujiwara S."/>
            <person name="Wang Z.W."/>
            <person name="Zhang Y.Q."/>
            <person name="Mitsuda N."/>
            <person name="Wang M."/>
            <person name="Liu G.H."/>
            <person name="Pecoraro L."/>
            <person name="Huang H.X."/>
            <person name="Xiao X.J."/>
            <person name="Lin M."/>
            <person name="Wu X.Y."/>
            <person name="Wu W.L."/>
            <person name="Chen Y.Y."/>
            <person name="Chang S.B."/>
            <person name="Sakamoto S."/>
            <person name="Ohme-Takagi M."/>
            <person name="Yagi M."/>
            <person name="Zeng S.J."/>
            <person name="Shen C.Y."/>
            <person name="Yeh C.M."/>
            <person name="Luo Y.B."/>
            <person name="Tsai W.C."/>
            <person name="Van de Peer Y."/>
            <person name="Liu Z.J."/>
        </authorList>
    </citation>
    <scope>NUCLEOTIDE SEQUENCE [LARGE SCALE GENOMIC DNA]</scope>
    <source>
        <strain evidence="3">cv. Shenzhen</strain>
        <tissue evidence="2">Stem</tissue>
    </source>
</reference>
<organism evidence="2 3">
    <name type="scientific">Apostasia shenzhenica</name>
    <dbReference type="NCBI Taxonomy" id="1088818"/>
    <lineage>
        <taxon>Eukaryota</taxon>
        <taxon>Viridiplantae</taxon>
        <taxon>Streptophyta</taxon>
        <taxon>Embryophyta</taxon>
        <taxon>Tracheophyta</taxon>
        <taxon>Spermatophyta</taxon>
        <taxon>Magnoliopsida</taxon>
        <taxon>Liliopsida</taxon>
        <taxon>Asparagales</taxon>
        <taxon>Orchidaceae</taxon>
        <taxon>Apostasioideae</taxon>
        <taxon>Apostasia</taxon>
    </lineage>
</organism>
<dbReference type="InterPro" id="IPR053288">
    <property type="entry name" value="TGD_Bridge_Protein"/>
</dbReference>
<evidence type="ECO:0000313" key="3">
    <source>
        <dbReference type="Proteomes" id="UP000236161"/>
    </source>
</evidence>
<dbReference type="PANTHER" id="PTHR34201:SF1">
    <property type="entry name" value="GLYCINE-RICH PROTEIN"/>
    <property type="match status" value="1"/>
</dbReference>
<keyword evidence="1" id="KW-0812">Transmembrane</keyword>
<name>A0A2I0ANQ3_9ASPA</name>
<feature type="transmembrane region" description="Helical" evidence="1">
    <location>
        <begin position="56"/>
        <end position="78"/>
    </location>
</feature>
<keyword evidence="1" id="KW-1133">Transmembrane helix</keyword>
<protein>
    <submittedName>
        <fullName evidence="2">Uncharacterized protein</fullName>
    </submittedName>
</protein>
<dbReference type="PANTHER" id="PTHR34201">
    <property type="entry name" value="GLYCINE-RICH PROTEIN"/>
    <property type="match status" value="1"/>
</dbReference>
<proteinExistence type="predicted"/>
<keyword evidence="3" id="KW-1185">Reference proteome</keyword>
<keyword evidence="1" id="KW-0472">Membrane</keyword>
<dbReference type="Proteomes" id="UP000236161">
    <property type="component" value="Unassembled WGS sequence"/>
</dbReference>